<proteinExistence type="predicted"/>
<dbReference type="Proteomes" id="UP000285961">
    <property type="component" value="Unassembled WGS sequence"/>
</dbReference>
<comment type="caution">
    <text evidence="2">The sequence shown here is derived from an EMBL/GenBank/DDBJ whole genome shotgun (WGS) entry which is preliminary data.</text>
</comment>
<gene>
    <name evidence="2" type="ORF">C4532_18015</name>
</gene>
<organism evidence="2 3">
    <name type="scientific">Candidatus Abyssobacteria bacterium SURF_17</name>
    <dbReference type="NCBI Taxonomy" id="2093361"/>
    <lineage>
        <taxon>Bacteria</taxon>
        <taxon>Pseudomonadati</taxon>
        <taxon>Candidatus Hydrogenedentota</taxon>
        <taxon>Candidatus Abyssobacteria</taxon>
    </lineage>
</organism>
<dbReference type="AlphaFoldDB" id="A0A419EQ80"/>
<keyword evidence="1" id="KW-0560">Oxidoreductase</keyword>
<reference evidence="2 3" key="1">
    <citation type="journal article" date="2017" name="ISME J.">
        <title>Energy and carbon metabolisms in a deep terrestrial subsurface fluid microbial community.</title>
        <authorList>
            <person name="Momper L."/>
            <person name="Jungbluth S.P."/>
            <person name="Lee M.D."/>
            <person name="Amend J.P."/>
        </authorList>
    </citation>
    <scope>NUCLEOTIDE SEQUENCE [LARGE SCALE GENOMIC DNA]</scope>
    <source>
        <strain evidence="2">SURF_17</strain>
    </source>
</reference>
<accession>A0A419EQ80</accession>
<evidence type="ECO:0000313" key="3">
    <source>
        <dbReference type="Proteomes" id="UP000285961"/>
    </source>
</evidence>
<dbReference type="GO" id="GO:0050485">
    <property type="term" value="F:oxidoreductase activity, acting on X-H and Y-H to form an X-Y bond, with a disulfide as acceptor"/>
    <property type="evidence" value="ECO:0007669"/>
    <property type="project" value="InterPro"/>
</dbReference>
<dbReference type="EMBL" id="QZKI01000129">
    <property type="protein sequence ID" value="RJP65288.1"/>
    <property type="molecule type" value="Genomic_DNA"/>
</dbReference>
<dbReference type="Pfam" id="PF07355">
    <property type="entry name" value="GRDB"/>
    <property type="match status" value="1"/>
</dbReference>
<evidence type="ECO:0000313" key="2">
    <source>
        <dbReference type="EMBL" id="RJP65288.1"/>
    </source>
</evidence>
<name>A0A419EQ80_9BACT</name>
<dbReference type="InterPro" id="IPR010187">
    <property type="entry name" value="Various_sel_PB"/>
</dbReference>
<sequence>MKPIDYVSALNEMYQCQGFPPYKWSEFDTSPWSSLSKPLNECCLALISSAGIFRDDQDPFDPWAVNDLSFRQIPTDTPFERLKLHHNYFDHRDAVKDLNCVFPVQRLKELEAEGYVGSFAPTAVTLGMGRLYKRTALQNETVPEILAVLKREGADSVLLVPA</sequence>
<evidence type="ECO:0000256" key="1">
    <source>
        <dbReference type="ARBA" id="ARBA00023002"/>
    </source>
</evidence>
<protein>
    <recommendedName>
        <fullName evidence="4">Selenoprotein B glycine/betaine/sarcosine/D-proline reductase</fullName>
    </recommendedName>
</protein>
<evidence type="ECO:0008006" key="4">
    <source>
        <dbReference type="Google" id="ProtNLM"/>
    </source>
</evidence>